<dbReference type="EC" id="5.4.99.12" evidence="1"/>
<comment type="caution">
    <text evidence="1">The sequence shown here is derived from an EMBL/GenBank/DDBJ whole genome shotgun (WGS) entry which is preliminary data.</text>
</comment>
<accession>A0ACC6AAM5</accession>
<keyword evidence="1" id="KW-0413">Isomerase</keyword>
<evidence type="ECO:0000313" key="2">
    <source>
        <dbReference type="Proteomes" id="UP001202289"/>
    </source>
</evidence>
<gene>
    <name evidence="1" type="primary">truA</name>
    <name evidence="1" type="ORF">M3215_18780</name>
</gene>
<organism evidence="1 2">
    <name type="scientific">Bacillus cytotoxicus</name>
    <dbReference type="NCBI Taxonomy" id="580165"/>
    <lineage>
        <taxon>Bacteria</taxon>
        <taxon>Bacillati</taxon>
        <taxon>Bacillota</taxon>
        <taxon>Bacilli</taxon>
        <taxon>Bacillales</taxon>
        <taxon>Bacillaceae</taxon>
        <taxon>Bacillus</taxon>
        <taxon>Bacillus cereus group</taxon>
    </lineage>
</organism>
<evidence type="ECO:0000313" key="1">
    <source>
        <dbReference type="EMBL" id="MCM3737773.1"/>
    </source>
</evidence>
<dbReference type="Proteomes" id="UP001202289">
    <property type="component" value="Unassembled WGS sequence"/>
</dbReference>
<proteinExistence type="predicted"/>
<protein>
    <submittedName>
        <fullName evidence="1">tRNA pseudouridine(38-40) synthase TruA</fullName>
        <ecNumber evidence="1">5.4.99.12</ecNumber>
    </submittedName>
</protein>
<reference evidence="1" key="1">
    <citation type="submission" date="2022-05" db="EMBL/GenBank/DDBJ databases">
        <title>Comparative Genomics of Spacecraft Associated Microbes.</title>
        <authorList>
            <person name="Tran M.T."/>
            <person name="Wright A."/>
            <person name="Seuylemezian A."/>
            <person name="Eisen J."/>
            <person name="Coil D."/>
        </authorList>
    </citation>
    <scope>NUCLEOTIDE SEQUENCE</scope>
    <source>
        <strain evidence="1">FAIRING 10M-2.2</strain>
    </source>
</reference>
<sequence>MESMSMERIKCTVSYDGINFCGYQIQPNQRTVQQEIEKALQKVHKGETVRVQASGRTDSSVHAKGQVIHFDTPLSLTGEQWMAALNTMLSDDIVVEQAEQKTLDFHARYGVVKKEYRYRVLLAKKADVFRRNYVYQYPYALDIQSIRKAIPYFVGTHDFTSFCSAKTDKKDKVRTIYEIDLIEQGDELIFRFVGNGFLYNMVRIIVGTLLSVGQGKIAPESISDILKKQDRRFAGKMVPGQGLYLWEVNYNN</sequence>
<name>A0ACC6AAM5_9BACI</name>
<keyword evidence="2" id="KW-1185">Reference proteome</keyword>
<dbReference type="EMBL" id="JAMBOP010000028">
    <property type="protein sequence ID" value="MCM3737773.1"/>
    <property type="molecule type" value="Genomic_DNA"/>
</dbReference>